<dbReference type="InterPro" id="IPR044929">
    <property type="entry name" value="DNA/RNA_non-sp_Endonuclease_sf"/>
</dbReference>
<dbReference type="GO" id="GO:0003676">
    <property type="term" value="F:nucleic acid binding"/>
    <property type="evidence" value="ECO:0007669"/>
    <property type="project" value="InterPro"/>
</dbReference>
<dbReference type="GO" id="GO:0016787">
    <property type="term" value="F:hydrolase activity"/>
    <property type="evidence" value="ECO:0007669"/>
    <property type="project" value="InterPro"/>
</dbReference>
<dbReference type="InterPro" id="IPR001604">
    <property type="entry name" value="Endo_G_ENPP1-like_dom"/>
</dbReference>
<feature type="domain" description="ENPP1-3/EXOG-like endonuclease/phosphodiesterase" evidence="2">
    <location>
        <begin position="126"/>
        <end position="315"/>
    </location>
</feature>
<dbReference type="Gene3D" id="3.40.570.10">
    <property type="entry name" value="Extracellular Endonuclease, subunit A"/>
    <property type="match status" value="3"/>
</dbReference>
<dbReference type="SMART" id="SM00477">
    <property type="entry name" value="NUC"/>
    <property type="match status" value="1"/>
</dbReference>
<dbReference type="PANTHER" id="PTHR21472:SF30">
    <property type="entry name" value="ENDONUCLEASE DOMAIN-CONTAINING 1 PROTEIN-RELATED"/>
    <property type="match status" value="1"/>
</dbReference>
<dbReference type="AlphaFoldDB" id="A0AA88QAQ8"/>
<evidence type="ECO:0008006" key="6">
    <source>
        <dbReference type="Google" id="ProtNLM"/>
    </source>
</evidence>
<dbReference type="InterPro" id="IPR039015">
    <property type="entry name" value="ENDOD1"/>
</dbReference>
<evidence type="ECO:0000259" key="3">
    <source>
        <dbReference type="SMART" id="SM00892"/>
    </source>
</evidence>
<evidence type="ECO:0000313" key="5">
    <source>
        <dbReference type="Proteomes" id="UP001187343"/>
    </source>
</evidence>
<gene>
    <name evidence="4" type="ORF">Q8A67_004400</name>
</gene>
<dbReference type="Pfam" id="PF01223">
    <property type="entry name" value="Endonuclease_NS"/>
    <property type="match status" value="3"/>
</dbReference>
<feature type="domain" description="DNA/RNA non-specific endonuclease/pyrophosphatase/phosphodiesterase" evidence="3">
    <location>
        <begin position="125"/>
        <end position="305"/>
    </location>
</feature>
<dbReference type="SMART" id="SM00892">
    <property type="entry name" value="Endonuclease_NS"/>
    <property type="match status" value="1"/>
</dbReference>
<accession>A0AA88QAQ8</accession>
<keyword evidence="5" id="KW-1185">Reference proteome</keyword>
<dbReference type="PANTHER" id="PTHR21472">
    <property type="entry name" value="ENDONUCLEASE DOMAIN-CONTAINING 1 PROTEIN ENDOD1"/>
    <property type="match status" value="1"/>
</dbReference>
<dbReference type="SUPFAM" id="SSF54060">
    <property type="entry name" value="His-Me finger endonucleases"/>
    <property type="match status" value="3"/>
</dbReference>
<dbReference type="Proteomes" id="UP001187343">
    <property type="component" value="Unassembled WGS sequence"/>
</dbReference>
<dbReference type="GO" id="GO:0046872">
    <property type="term" value="F:metal ion binding"/>
    <property type="evidence" value="ECO:0007669"/>
    <property type="project" value="InterPro"/>
</dbReference>
<organism evidence="4 5">
    <name type="scientific">Cirrhinus molitorella</name>
    <name type="common">mud carp</name>
    <dbReference type="NCBI Taxonomy" id="172907"/>
    <lineage>
        <taxon>Eukaryota</taxon>
        <taxon>Metazoa</taxon>
        <taxon>Chordata</taxon>
        <taxon>Craniata</taxon>
        <taxon>Vertebrata</taxon>
        <taxon>Euteleostomi</taxon>
        <taxon>Actinopterygii</taxon>
        <taxon>Neopterygii</taxon>
        <taxon>Teleostei</taxon>
        <taxon>Ostariophysi</taxon>
        <taxon>Cypriniformes</taxon>
        <taxon>Cyprinidae</taxon>
        <taxon>Labeoninae</taxon>
        <taxon>Labeonini</taxon>
        <taxon>Cirrhinus</taxon>
    </lineage>
</organism>
<sequence length="320" mass="36241">MEFEKDVKGLGNNQSLSEDYEKSGYDRGHLAPVYQAQSQNCANATFTLTNAAPQDPSFNRENLIIHHLFNMMLVLHVLMLWLLSNGSGKVVLDFESECGQYFANRKSPTQLPGSQYKQICQTLNNVDYYATFYDTKNKIPVYSSYKFEGLKDCTRQNKWYIEPQLDDNNASSNMEFENDVKIPGLGIHQALNRDYNIPKYDRGHLVPVYQAQSQSCADATFTLTNAAPQDLSFNRGQWRLDDNNGSPSMIFETDVKKQGLGNYQALNSDYKKSERDRGHLEPVYQAQSQGCADATFTLTNAAPQDPSFNRGESNVLWLPC</sequence>
<feature type="region of interest" description="Disordered" evidence="1">
    <location>
        <begin position="1"/>
        <end position="21"/>
    </location>
</feature>
<protein>
    <recommendedName>
        <fullName evidence="6">Endonuclease domain-containing 1 protein</fullName>
    </recommendedName>
</protein>
<evidence type="ECO:0000256" key="1">
    <source>
        <dbReference type="SAM" id="MobiDB-lite"/>
    </source>
</evidence>
<dbReference type="EMBL" id="JAUYZG010000004">
    <property type="protein sequence ID" value="KAK2908563.1"/>
    <property type="molecule type" value="Genomic_DNA"/>
</dbReference>
<comment type="caution">
    <text evidence="4">The sequence shown here is derived from an EMBL/GenBank/DDBJ whole genome shotgun (WGS) entry which is preliminary data.</text>
</comment>
<evidence type="ECO:0000313" key="4">
    <source>
        <dbReference type="EMBL" id="KAK2908563.1"/>
    </source>
</evidence>
<dbReference type="InterPro" id="IPR044925">
    <property type="entry name" value="His-Me_finger_sf"/>
</dbReference>
<name>A0AA88QAQ8_9TELE</name>
<dbReference type="InterPro" id="IPR020821">
    <property type="entry name" value="ENPP1-3/EXOG-like_nuc-like"/>
</dbReference>
<proteinExistence type="predicted"/>
<evidence type="ECO:0000259" key="2">
    <source>
        <dbReference type="SMART" id="SM00477"/>
    </source>
</evidence>
<reference evidence="4" key="1">
    <citation type="submission" date="2023-08" db="EMBL/GenBank/DDBJ databases">
        <title>Chromosome-level Genome Assembly of mud carp (Cirrhinus molitorella).</title>
        <authorList>
            <person name="Liu H."/>
        </authorList>
    </citation>
    <scope>NUCLEOTIDE SEQUENCE</scope>
    <source>
        <strain evidence="4">Prfri</strain>
        <tissue evidence="4">Muscle</tissue>
    </source>
</reference>